<keyword evidence="6 8" id="KW-0472">Membrane</keyword>
<comment type="subcellular location">
    <subcellularLocation>
        <location evidence="1 8">Cell membrane</location>
        <topology evidence="1 8">Multi-pass membrane protein</topology>
    </subcellularLocation>
</comment>
<feature type="transmembrane region" description="Helical" evidence="8">
    <location>
        <begin position="210"/>
        <end position="232"/>
    </location>
</feature>
<dbReference type="InterPro" id="IPR004563">
    <property type="entry name" value="Apolipo_AcylTrfase"/>
</dbReference>
<organism evidence="11 12">
    <name type="scientific">Goodfellowiella coeruleoviolacea</name>
    <dbReference type="NCBI Taxonomy" id="334858"/>
    <lineage>
        <taxon>Bacteria</taxon>
        <taxon>Bacillati</taxon>
        <taxon>Actinomycetota</taxon>
        <taxon>Actinomycetes</taxon>
        <taxon>Pseudonocardiales</taxon>
        <taxon>Pseudonocardiaceae</taxon>
        <taxon>Goodfellowiella</taxon>
    </lineage>
</organism>
<comment type="similarity">
    <text evidence="8">Belongs to the CN hydrolase family. Apolipoprotein N-acyltransferase subfamily.</text>
</comment>
<dbReference type="HAMAP" id="MF_01148">
    <property type="entry name" value="Lnt"/>
    <property type="match status" value="1"/>
</dbReference>
<feature type="transmembrane region" description="Helical" evidence="8">
    <location>
        <begin position="508"/>
        <end position="526"/>
    </location>
</feature>
<dbReference type="PANTHER" id="PTHR38686">
    <property type="entry name" value="APOLIPOPROTEIN N-ACYLTRANSFERASE"/>
    <property type="match status" value="1"/>
</dbReference>
<dbReference type="Proteomes" id="UP001206128">
    <property type="component" value="Unassembled WGS sequence"/>
</dbReference>
<evidence type="ECO:0000256" key="6">
    <source>
        <dbReference type="ARBA" id="ARBA00023136"/>
    </source>
</evidence>
<dbReference type="PROSITE" id="PS50263">
    <property type="entry name" value="CN_HYDROLASE"/>
    <property type="match status" value="1"/>
</dbReference>
<feature type="compositionally biased region" description="Low complexity" evidence="9">
    <location>
        <begin position="1"/>
        <end position="10"/>
    </location>
</feature>
<accession>A0AAE3GHL4</accession>
<dbReference type="PANTHER" id="PTHR38686:SF1">
    <property type="entry name" value="APOLIPOPROTEIN N-ACYLTRANSFERASE"/>
    <property type="match status" value="1"/>
</dbReference>
<evidence type="ECO:0000256" key="2">
    <source>
        <dbReference type="ARBA" id="ARBA00022475"/>
    </source>
</evidence>
<feature type="transmembrane region" description="Helical" evidence="8">
    <location>
        <begin position="51"/>
        <end position="68"/>
    </location>
</feature>
<dbReference type="InterPro" id="IPR045378">
    <property type="entry name" value="LNT_N"/>
</dbReference>
<evidence type="ECO:0000256" key="5">
    <source>
        <dbReference type="ARBA" id="ARBA00022989"/>
    </source>
</evidence>
<comment type="function">
    <text evidence="8">Catalyzes the phospholipid dependent N-acylation of the N-terminal cysteine of apolipoprotein, the last step in lipoprotein maturation.</text>
</comment>
<feature type="domain" description="CN hydrolase" evidence="10">
    <location>
        <begin position="241"/>
        <end position="492"/>
    </location>
</feature>
<keyword evidence="12" id="KW-1185">Reference proteome</keyword>
<protein>
    <recommendedName>
        <fullName evidence="8">Apolipoprotein N-acyltransferase</fullName>
        <shortName evidence="8">ALP N-acyltransferase</shortName>
        <ecNumber evidence="8">2.3.1.269</ecNumber>
    </recommendedName>
</protein>
<comment type="catalytic activity">
    <reaction evidence="8">
        <text>N-terminal S-1,2-diacyl-sn-glyceryl-L-cysteinyl-[lipoprotein] + a glycerophospholipid = N-acyl-S-1,2-diacyl-sn-glyceryl-L-cysteinyl-[lipoprotein] + a 2-acyl-sn-glycero-3-phospholipid + H(+)</text>
        <dbReference type="Rhea" id="RHEA:48228"/>
        <dbReference type="Rhea" id="RHEA-COMP:14681"/>
        <dbReference type="Rhea" id="RHEA-COMP:14684"/>
        <dbReference type="ChEBI" id="CHEBI:15378"/>
        <dbReference type="ChEBI" id="CHEBI:136912"/>
        <dbReference type="ChEBI" id="CHEBI:140656"/>
        <dbReference type="ChEBI" id="CHEBI:140657"/>
        <dbReference type="ChEBI" id="CHEBI:140660"/>
        <dbReference type="EC" id="2.3.1.269"/>
    </reaction>
</comment>
<dbReference type="RefSeq" id="WP_253774516.1">
    <property type="nucleotide sequence ID" value="NZ_JAMTCK010000010.1"/>
</dbReference>
<dbReference type="Pfam" id="PF20154">
    <property type="entry name" value="LNT_N"/>
    <property type="match status" value="1"/>
</dbReference>
<dbReference type="InterPro" id="IPR036526">
    <property type="entry name" value="C-N_Hydrolase_sf"/>
</dbReference>
<keyword evidence="3 8" id="KW-0808">Transferase</keyword>
<feature type="region of interest" description="Disordered" evidence="9">
    <location>
        <begin position="1"/>
        <end position="25"/>
    </location>
</feature>
<dbReference type="CDD" id="cd07571">
    <property type="entry name" value="ALP_N-acyl_transferase"/>
    <property type="match status" value="1"/>
</dbReference>
<keyword evidence="4 8" id="KW-0812">Transmembrane</keyword>
<keyword evidence="5 8" id="KW-1133">Transmembrane helix</keyword>
<evidence type="ECO:0000256" key="8">
    <source>
        <dbReference type="HAMAP-Rule" id="MF_01148"/>
    </source>
</evidence>
<keyword evidence="7 8" id="KW-0012">Acyltransferase</keyword>
<evidence type="ECO:0000256" key="4">
    <source>
        <dbReference type="ARBA" id="ARBA00022692"/>
    </source>
</evidence>
<dbReference type="EMBL" id="JAMTCK010000010">
    <property type="protein sequence ID" value="MCP2167535.1"/>
    <property type="molecule type" value="Genomic_DNA"/>
</dbReference>
<keyword evidence="2 8" id="KW-1003">Cell membrane</keyword>
<dbReference type="Pfam" id="PF00795">
    <property type="entry name" value="CN_hydrolase"/>
    <property type="match status" value="1"/>
</dbReference>
<evidence type="ECO:0000313" key="12">
    <source>
        <dbReference type="Proteomes" id="UP001206128"/>
    </source>
</evidence>
<evidence type="ECO:0000313" key="11">
    <source>
        <dbReference type="EMBL" id="MCP2167535.1"/>
    </source>
</evidence>
<comment type="pathway">
    <text evidence="8">Protein modification; lipoprotein biosynthesis (N-acyl transfer).</text>
</comment>
<sequence length="552" mass="58355">MAAAPATTPDTPAPQQRPGPARPRRGWPVLARTLLACAAGGLLYLSYPPRGWWWLAPLAFALWAPLLRHRRARAGFGYGLLFGLAYLLPLLHWLQAFLGEGFGPWPWLGLTLLEALFFALTGAAASAVSRLPGAVVWMAALVVAGEAARSRLPLNGFPWGKIAFSQVDGPYLALASLGGQALVCFAVVLTGGGLAALPRALRRGPRGTRRLAGATTALLAPLLAATATWPGIGTDAQQGALTVAVIQGNAPDSGLNLLDADSRALRRNHITRTRQLLADVHAGRVPHPDLVIWPETATDVGPDPARDTELGQLVADLGVPTLIGARQRTTTGDTRNVVIVWDPVTGPGQVYTKQELVPFAEYIPWRAIAQWVTPFFEGSRDMLTGTDPGVLHTGVADLGAAICYEVAYDHVVTDAVRGGARLLVVPTNNAWFGRTEMSYQQLAMSRLRAVEHGRAVVVSATTGVSAIVAPDGTITQATQLFTPDAVVQTVPLRSVSTLATRLGTAPEWGMTGIGLLAVVFAVAVRARRRRGSGQTTPQPAAPDQAVPTATTD</sequence>
<feature type="transmembrane region" description="Helical" evidence="8">
    <location>
        <begin position="135"/>
        <end position="152"/>
    </location>
</feature>
<dbReference type="NCBIfam" id="TIGR00546">
    <property type="entry name" value="lnt"/>
    <property type="match status" value="1"/>
</dbReference>
<dbReference type="InterPro" id="IPR003010">
    <property type="entry name" value="C-N_Hydrolase"/>
</dbReference>
<proteinExistence type="inferred from homology"/>
<dbReference type="GO" id="GO:0016410">
    <property type="term" value="F:N-acyltransferase activity"/>
    <property type="evidence" value="ECO:0007669"/>
    <property type="project" value="UniProtKB-UniRule"/>
</dbReference>
<evidence type="ECO:0000256" key="3">
    <source>
        <dbReference type="ARBA" id="ARBA00022679"/>
    </source>
</evidence>
<dbReference type="AlphaFoldDB" id="A0AAE3GHL4"/>
<feature type="transmembrane region" description="Helical" evidence="8">
    <location>
        <begin position="75"/>
        <end position="95"/>
    </location>
</feature>
<feature type="compositionally biased region" description="Pro residues" evidence="9">
    <location>
        <begin position="11"/>
        <end position="21"/>
    </location>
</feature>
<feature type="region of interest" description="Disordered" evidence="9">
    <location>
        <begin position="529"/>
        <end position="552"/>
    </location>
</feature>
<reference evidence="11" key="1">
    <citation type="submission" date="2022-06" db="EMBL/GenBank/DDBJ databases">
        <title>Genomic Encyclopedia of Archaeal and Bacterial Type Strains, Phase II (KMG-II): from individual species to whole genera.</title>
        <authorList>
            <person name="Goeker M."/>
        </authorList>
    </citation>
    <scope>NUCLEOTIDE SEQUENCE</scope>
    <source>
        <strain evidence="11">DSM 43935</strain>
    </source>
</reference>
<evidence type="ECO:0000256" key="9">
    <source>
        <dbReference type="SAM" id="MobiDB-lite"/>
    </source>
</evidence>
<comment type="caution">
    <text evidence="11">The sequence shown here is derived from an EMBL/GenBank/DDBJ whole genome shotgun (WGS) entry which is preliminary data.</text>
</comment>
<evidence type="ECO:0000256" key="7">
    <source>
        <dbReference type="ARBA" id="ARBA00023315"/>
    </source>
</evidence>
<dbReference type="Gene3D" id="3.60.110.10">
    <property type="entry name" value="Carbon-nitrogen hydrolase"/>
    <property type="match status" value="1"/>
</dbReference>
<evidence type="ECO:0000259" key="10">
    <source>
        <dbReference type="PROSITE" id="PS50263"/>
    </source>
</evidence>
<dbReference type="SUPFAM" id="SSF56317">
    <property type="entry name" value="Carbon-nitrogen hydrolase"/>
    <property type="match status" value="1"/>
</dbReference>
<feature type="transmembrane region" description="Helical" evidence="8">
    <location>
        <begin position="172"/>
        <end position="198"/>
    </location>
</feature>
<dbReference type="EC" id="2.3.1.269" evidence="8"/>
<feature type="transmembrane region" description="Helical" evidence="8">
    <location>
        <begin position="107"/>
        <end position="128"/>
    </location>
</feature>
<gene>
    <name evidence="8" type="primary">lnt</name>
    <name evidence="11" type="ORF">LX83_004408</name>
</gene>
<evidence type="ECO:0000256" key="1">
    <source>
        <dbReference type="ARBA" id="ARBA00004651"/>
    </source>
</evidence>
<dbReference type="GO" id="GO:0005886">
    <property type="term" value="C:plasma membrane"/>
    <property type="evidence" value="ECO:0007669"/>
    <property type="project" value="UniProtKB-SubCell"/>
</dbReference>
<dbReference type="GO" id="GO:0042158">
    <property type="term" value="P:lipoprotein biosynthetic process"/>
    <property type="evidence" value="ECO:0007669"/>
    <property type="project" value="UniProtKB-UniRule"/>
</dbReference>
<name>A0AAE3GHL4_9PSEU</name>